<dbReference type="Proteomes" id="UP000503349">
    <property type="component" value="Chromosome 3"/>
</dbReference>
<keyword evidence="3" id="KW-1185">Reference proteome</keyword>
<feature type="region of interest" description="Disordered" evidence="1">
    <location>
        <begin position="211"/>
        <end position="254"/>
    </location>
</feature>
<feature type="compositionally biased region" description="Polar residues" evidence="1">
    <location>
        <begin position="89"/>
        <end position="98"/>
    </location>
</feature>
<dbReference type="EMBL" id="CM015714">
    <property type="protein sequence ID" value="KAF3687077.1"/>
    <property type="molecule type" value="Genomic_DNA"/>
</dbReference>
<feature type="compositionally biased region" description="Polar residues" evidence="1">
    <location>
        <begin position="56"/>
        <end position="68"/>
    </location>
</feature>
<gene>
    <name evidence="2" type="ORF">EXN66_Car002749</name>
</gene>
<reference evidence="3" key="2">
    <citation type="submission" date="2019-02" db="EMBL/GenBank/DDBJ databases">
        <title>Opniocepnalus argus Var Kimnra genome.</title>
        <authorList>
            <person name="Zhou C."/>
            <person name="Xiao S."/>
        </authorList>
    </citation>
    <scope>NUCLEOTIDE SEQUENCE [LARGE SCALE GENOMIC DNA]</scope>
</reference>
<name>A0A6G1PA03_CHAAH</name>
<accession>A0A6G1PA03</accession>
<organism evidence="2 3">
    <name type="scientific">Channa argus</name>
    <name type="common">Northern snakehead</name>
    <name type="synonym">Ophicephalus argus</name>
    <dbReference type="NCBI Taxonomy" id="215402"/>
    <lineage>
        <taxon>Eukaryota</taxon>
        <taxon>Metazoa</taxon>
        <taxon>Chordata</taxon>
        <taxon>Craniata</taxon>
        <taxon>Vertebrata</taxon>
        <taxon>Euteleostomi</taxon>
        <taxon>Actinopterygii</taxon>
        <taxon>Neopterygii</taxon>
        <taxon>Teleostei</taxon>
        <taxon>Neoteleostei</taxon>
        <taxon>Acanthomorphata</taxon>
        <taxon>Anabantaria</taxon>
        <taxon>Anabantiformes</taxon>
        <taxon>Channoidei</taxon>
        <taxon>Channidae</taxon>
        <taxon>Channa</taxon>
    </lineage>
</organism>
<feature type="compositionally biased region" description="Polar residues" evidence="1">
    <location>
        <begin position="141"/>
        <end position="151"/>
    </location>
</feature>
<feature type="region of interest" description="Disordered" evidence="1">
    <location>
        <begin position="123"/>
        <end position="162"/>
    </location>
</feature>
<evidence type="ECO:0000313" key="3">
    <source>
        <dbReference type="Proteomes" id="UP000503349"/>
    </source>
</evidence>
<evidence type="ECO:0000313" key="2">
    <source>
        <dbReference type="EMBL" id="KAF3687077.1"/>
    </source>
</evidence>
<dbReference type="AlphaFoldDB" id="A0A6G1PA03"/>
<feature type="compositionally biased region" description="Polar residues" evidence="1">
    <location>
        <begin position="10"/>
        <end position="24"/>
    </location>
</feature>
<evidence type="ECO:0000256" key="1">
    <source>
        <dbReference type="SAM" id="MobiDB-lite"/>
    </source>
</evidence>
<protein>
    <submittedName>
        <fullName evidence="2">Uncharacterized protein</fullName>
    </submittedName>
</protein>
<feature type="region of interest" description="Disordered" evidence="1">
    <location>
        <begin position="1"/>
        <end position="102"/>
    </location>
</feature>
<reference evidence="2 3" key="1">
    <citation type="submission" date="2019-02" db="EMBL/GenBank/DDBJ databases">
        <title>Opniocepnalus argus genome.</title>
        <authorList>
            <person name="Zhou C."/>
            <person name="Xiao S."/>
        </authorList>
    </citation>
    <scope>NUCLEOTIDE SEQUENCE [LARGE SCALE GENOMIC DNA]</scope>
    <source>
        <strain evidence="2">OARG1902GOOAL</strain>
        <tissue evidence="2">Muscle</tissue>
    </source>
</reference>
<proteinExistence type="predicted"/>
<sequence>MPKKGKRSQPAKQRWSQFSLSDDINPQEERTHHQSCRNESIPGEPDADAVKKGVQGNVSCKNVMSDSGSNKDKAETDQNVDEDMPQKVTGASDSQPTVTVPDKGMSYRIITVQMKINIHPIKNTVQTESEDAGDSDKSIPLTPTLSENGPTHSDVPPPNATVKLANNLHVSSTVDFVPSAAETSDSATSSQQTKASHVLLTILLSDAENGVLESESDDDDSTTDALSESGSSRPVDAPSDTTVTDQNNEARDLGRFYNII</sequence>